<dbReference type="GO" id="GO:0008643">
    <property type="term" value="P:carbohydrate transport"/>
    <property type="evidence" value="ECO:0007669"/>
    <property type="project" value="InterPro"/>
</dbReference>
<dbReference type="Proteomes" id="UP000214720">
    <property type="component" value="Unassembled WGS sequence"/>
</dbReference>
<dbReference type="AlphaFoldDB" id="A0A226WXD9"/>
<sequence>MRMTPARRSAKSADARINVVEQWKKRAPWFKAHADVRREIGARDSGRKLLHVAGLGLALALSATLAKADDSIAQAAKTTNCLAYDQDRARGLETPLSSTCDSISPSMGGLREKLYENGWMLQGGMSAGVTYDLLHPDSSVPQAYTGQRPTYSQAALAVLTYDLSRVGFSKDSQFIMSGEWNESSYLGSGTRGAYVSALAIEQEFFNHQVRIEYGYQTPSNSFYGFTLGTTVASSALGPASSMFYELGVPSVKPAPTFDIRLYTPDMRFYNHFAVTRSMSPQGFQADSQANSSGLDFSVPGARALYMDEVGYRILSAVNQRAFWLRGGALYNTSDYFDYGVGKPTYGNKGFYVAITRQFTQPDQFYTYRGIYADVKVDFADASKNPFSRDVAATLYSLGPFDSRPYDMISIGYTHQWISPKTQQYINLVTTATAITGSNTFSLSYAFHVARGIYWTNSLAYTTQPVLFPSHKAALLLTTGATVVF</sequence>
<dbReference type="RefSeq" id="WP_089162751.1">
    <property type="nucleotide sequence ID" value="NZ_MTHB01000159.1"/>
</dbReference>
<protein>
    <submittedName>
        <fullName evidence="3">Porin</fullName>
    </submittedName>
</protein>
<dbReference type="GO" id="GO:0015288">
    <property type="term" value="F:porin activity"/>
    <property type="evidence" value="ECO:0007669"/>
    <property type="project" value="InterPro"/>
</dbReference>
<evidence type="ECO:0000313" key="3">
    <source>
        <dbReference type="EMBL" id="OXC75834.1"/>
    </source>
</evidence>
<dbReference type="InterPro" id="IPR038673">
    <property type="entry name" value="OprB_sf"/>
</dbReference>
<evidence type="ECO:0000256" key="1">
    <source>
        <dbReference type="ARBA" id="ARBA00008769"/>
    </source>
</evidence>
<dbReference type="PANTHER" id="PTHR37944">
    <property type="entry name" value="PORIN B"/>
    <property type="match status" value="1"/>
</dbReference>
<dbReference type="Gene3D" id="2.40.160.180">
    <property type="entry name" value="Carbohydrate-selective porin OprB"/>
    <property type="match status" value="1"/>
</dbReference>
<dbReference type="PANTHER" id="PTHR37944:SF1">
    <property type="entry name" value="PORIN B"/>
    <property type="match status" value="1"/>
</dbReference>
<dbReference type="GO" id="GO:0016020">
    <property type="term" value="C:membrane"/>
    <property type="evidence" value="ECO:0007669"/>
    <property type="project" value="InterPro"/>
</dbReference>
<comment type="caution">
    <text evidence="3">The sequence shown here is derived from an EMBL/GenBank/DDBJ whole genome shotgun (WGS) entry which is preliminary data.</text>
</comment>
<dbReference type="EMBL" id="MTHB01000159">
    <property type="protein sequence ID" value="OXC75834.1"/>
    <property type="molecule type" value="Genomic_DNA"/>
</dbReference>
<dbReference type="InterPro" id="IPR007049">
    <property type="entry name" value="Carb-sel_porin_OprB"/>
</dbReference>
<comment type="similarity">
    <text evidence="1 2">Belongs to the OprB family.</text>
</comment>
<accession>A0A226WXD9</accession>
<evidence type="ECO:0000256" key="2">
    <source>
        <dbReference type="RuleBase" id="RU363072"/>
    </source>
</evidence>
<proteinExistence type="inferred from homology"/>
<evidence type="ECO:0000313" key="4">
    <source>
        <dbReference type="Proteomes" id="UP000214720"/>
    </source>
</evidence>
<name>A0A226WXD9_CABSO</name>
<dbReference type="Pfam" id="PF04966">
    <property type="entry name" value="OprB"/>
    <property type="match status" value="1"/>
</dbReference>
<dbReference type="InterPro" id="IPR052932">
    <property type="entry name" value="OprB_Porin"/>
</dbReference>
<gene>
    <name evidence="3" type="ORF">BSU04_24270</name>
</gene>
<organism evidence="3 4">
    <name type="scientific">Caballeronia sordidicola</name>
    <name type="common">Burkholderia sordidicola</name>
    <dbReference type="NCBI Taxonomy" id="196367"/>
    <lineage>
        <taxon>Bacteria</taxon>
        <taxon>Pseudomonadati</taxon>
        <taxon>Pseudomonadota</taxon>
        <taxon>Betaproteobacteria</taxon>
        <taxon>Burkholderiales</taxon>
        <taxon>Burkholderiaceae</taxon>
        <taxon>Caballeronia</taxon>
    </lineage>
</organism>
<dbReference type="OrthoDB" id="8410954at2"/>
<reference evidence="4" key="1">
    <citation type="submission" date="2017-01" db="EMBL/GenBank/DDBJ databases">
        <title>Genome Analysis of Deinococcus marmoris KOPRI26562.</title>
        <authorList>
            <person name="Kim J.H."/>
            <person name="Oh H.-M."/>
        </authorList>
    </citation>
    <scope>NUCLEOTIDE SEQUENCE [LARGE SCALE GENOMIC DNA]</scope>
    <source>
        <strain evidence="4">PAMC 26633</strain>
    </source>
</reference>